<protein>
    <submittedName>
        <fullName evidence="2">Uncharacterized protein</fullName>
    </submittedName>
</protein>
<feature type="compositionally biased region" description="Polar residues" evidence="1">
    <location>
        <begin position="18"/>
        <end position="27"/>
    </location>
</feature>
<feature type="region of interest" description="Disordered" evidence="1">
    <location>
        <begin position="1"/>
        <end position="27"/>
    </location>
</feature>
<accession>A0A8J2KPT8</accession>
<name>A0A8J2KPT8_9HEXA</name>
<dbReference type="Proteomes" id="UP000708208">
    <property type="component" value="Unassembled WGS sequence"/>
</dbReference>
<feature type="non-terminal residue" evidence="2">
    <location>
        <position position="27"/>
    </location>
</feature>
<sequence>TTQIYNSLRSGSSSGNRFQGNRENSNF</sequence>
<reference evidence="2" key="1">
    <citation type="submission" date="2021-06" db="EMBL/GenBank/DDBJ databases">
        <authorList>
            <person name="Hodson N. C."/>
            <person name="Mongue J. A."/>
            <person name="Jaron S. K."/>
        </authorList>
    </citation>
    <scope>NUCLEOTIDE SEQUENCE</scope>
</reference>
<organism evidence="2 3">
    <name type="scientific">Allacma fusca</name>
    <dbReference type="NCBI Taxonomy" id="39272"/>
    <lineage>
        <taxon>Eukaryota</taxon>
        <taxon>Metazoa</taxon>
        <taxon>Ecdysozoa</taxon>
        <taxon>Arthropoda</taxon>
        <taxon>Hexapoda</taxon>
        <taxon>Collembola</taxon>
        <taxon>Symphypleona</taxon>
        <taxon>Sminthuridae</taxon>
        <taxon>Allacma</taxon>
    </lineage>
</organism>
<proteinExistence type="predicted"/>
<evidence type="ECO:0000313" key="3">
    <source>
        <dbReference type="Proteomes" id="UP000708208"/>
    </source>
</evidence>
<feature type="compositionally biased region" description="Low complexity" evidence="1">
    <location>
        <begin position="1"/>
        <end position="17"/>
    </location>
</feature>
<comment type="caution">
    <text evidence="2">The sequence shown here is derived from an EMBL/GenBank/DDBJ whole genome shotgun (WGS) entry which is preliminary data.</text>
</comment>
<dbReference type="AlphaFoldDB" id="A0A8J2KPT8"/>
<keyword evidence="3" id="KW-1185">Reference proteome</keyword>
<gene>
    <name evidence="2" type="ORF">AFUS01_LOCUS18482</name>
</gene>
<dbReference type="EMBL" id="CAJVCH010184197">
    <property type="protein sequence ID" value="CAG7729790.1"/>
    <property type="molecule type" value="Genomic_DNA"/>
</dbReference>
<evidence type="ECO:0000313" key="2">
    <source>
        <dbReference type="EMBL" id="CAG7729790.1"/>
    </source>
</evidence>
<evidence type="ECO:0000256" key="1">
    <source>
        <dbReference type="SAM" id="MobiDB-lite"/>
    </source>
</evidence>